<keyword evidence="5" id="KW-1185">Reference proteome</keyword>
<evidence type="ECO:0000313" key="4">
    <source>
        <dbReference type="EMBL" id="MEX0429796.1"/>
    </source>
</evidence>
<dbReference type="Gene3D" id="3.30.470.20">
    <property type="entry name" value="ATP-grasp fold, B domain"/>
    <property type="match status" value="2"/>
</dbReference>
<evidence type="ECO:0000256" key="2">
    <source>
        <dbReference type="PROSITE-ProRule" id="PRU00409"/>
    </source>
</evidence>
<keyword evidence="2" id="KW-0547">Nucleotide-binding</keyword>
<dbReference type="PROSITE" id="PS50975">
    <property type="entry name" value="ATP_GRASP"/>
    <property type="match status" value="1"/>
</dbReference>
<feature type="domain" description="ATP-grasp" evidence="3">
    <location>
        <begin position="9"/>
        <end position="261"/>
    </location>
</feature>
<reference evidence="4 5" key="1">
    <citation type="submission" date="2024-02" db="EMBL/GenBank/DDBJ databases">
        <title>New especies of Spiribacter isolated from saline water.</title>
        <authorList>
            <person name="Leon M.J."/>
            <person name="De La Haba R."/>
            <person name="Sanchez-Porro C."/>
            <person name="Ventosa A."/>
        </authorList>
    </citation>
    <scope>NUCLEOTIDE SEQUENCE [LARGE SCALE GENOMIC DNA]</scope>
    <source>
        <strain evidence="5">ag22IC4-189</strain>
    </source>
</reference>
<dbReference type="SUPFAM" id="SSF56059">
    <property type="entry name" value="Glutathione synthetase ATP-binding domain-like"/>
    <property type="match status" value="1"/>
</dbReference>
<name>A0ABV3T3K9_9GAMM</name>
<dbReference type="InterPro" id="IPR011761">
    <property type="entry name" value="ATP-grasp"/>
</dbReference>
<dbReference type="PANTHER" id="PTHR21621">
    <property type="entry name" value="RIBOSOMAL PROTEIN S6 MODIFICATION PROTEIN"/>
    <property type="match status" value="1"/>
</dbReference>
<proteinExistence type="predicted"/>
<evidence type="ECO:0000313" key="5">
    <source>
        <dbReference type="Proteomes" id="UP001556637"/>
    </source>
</evidence>
<dbReference type="RefSeq" id="WP_367982608.1">
    <property type="nucleotide sequence ID" value="NZ_JBAKFF010000001.1"/>
</dbReference>
<keyword evidence="4" id="KW-0436">Ligase</keyword>
<dbReference type="EMBL" id="JBAKFF010000001">
    <property type="protein sequence ID" value="MEX0429796.1"/>
    <property type="molecule type" value="Genomic_DNA"/>
</dbReference>
<keyword evidence="2" id="KW-0067">ATP-binding</keyword>
<dbReference type="PANTHER" id="PTHR21621:SF0">
    <property type="entry name" value="BETA-CITRYLGLUTAMATE SYNTHASE B-RELATED"/>
    <property type="match status" value="1"/>
</dbReference>
<dbReference type="GO" id="GO:0016874">
    <property type="term" value="F:ligase activity"/>
    <property type="evidence" value="ECO:0007669"/>
    <property type="project" value="UniProtKB-KW"/>
</dbReference>
<keyword evidence="1" id="KW-0464">Manganese</keyword>
<organism evidence="4 5">
    <name type="scientific">Spiribacter insolitus</name>
    <dbReference type="NCBI Taxonomy" id="3122417"/>
    <lineage>
        <taxon>Bacteria</taxon>
        <taxon>Pseudomonadati</taxon>
        <taxon>Pseudomonadota</taxon>
        <taxon>Gammaproteobacteria</taxon>
        <taxon>Chromatiales</taxon>
        <taxon>Ectothiorhodospiraceae</taxon>
        <taxon>Spiribacter</taxon>
    </lineage>
</organism>
<evidence type="ECO:0000256" key="1">
    <source>
        <dbReference type="ARBA" id="ARBA00023211"/>
    </source>
</evidence>
<sequence>MARQKTLSNRVLRDAGLPVARQRVVQDPAQACAAAKALGFPVVIKPMDQDGGRGVVADLRDEEELKAAFPVAAAHGDAVLIEPHCPGRDYRLVVFNGELFWALERVPGGVTGDGVQTVRQLVDALNAEPTRRPVRGAPLYPLTWDKTAQELLARQGLDGNAIPDHGAFVQLRRTASVTAGGTPVAVPVEAVHPDNRDLAVGAARALNLDLAGVDVLTDDIETSWRVDGGLICEVNAQPSLGATTGPHLYTEILDGLIEGNGRIPIHVLVGPSAHSPVPEICLQALRADGLAVGLASSAGAWVGGHQRSIDGCGSAIASRAVLCDPEAEALLVVLQDDHFLSNGLPFDRCDSVIICGVNIEPSAGRAGNDVSVILRELLSHLLPACTGTVHTLADSGVAPQDVPRLLGSIGRHA</sequence>
<accession>A0ABV3T3K9</accession>
<dbReference type="Proteomes" id="UP001556637">
    <property type="component" value="Unassembled WGS sequence"/>
</dbReference>
<comment type="caution">
    <text evidence="4">The sequence shown here is derived from an EMBL/GenBank/DDBJ whole genome shotgun (WGS) entry which is preliminary data.</text>
</comment>
<evidence type="ECO:0000259" key="3">
    <source>
        <dbReference type="PROSITE" id="PS50975"/>
    </source>
</evidence>
<dbReference type="Pfam" id="PF13549">
    <property type="entry name" value="ATP-grasp_5"/>
    <property type="match status" value="1"/>
</dbReference>
<protein>
    <submittedName>
        <fullName evidence="4">Acetate--CoA ligase family protein</fullName>
    </submittedName>
</protein>
<gene>
    <name evidence="4" type="ORF">V6X30_00055</name>
</gene>